<keyword evidence="6 9" id="KW-0472">Membrane</keyword>
<proteinExistence type="inferred from homology"/>
<dbReference type="OrthoDB" id="6373973at2759"/>
<dbReference type="Proteomes" id="UP000770661">
    <property type="component" value="Unassembled WGS sequence"/>
</dbReference>
<keyword evidence="8" id="KW-0325">Glycoprotein</keyword>
<dbReference type="GO" id="GO:0015276">
    <property type="term" value="F:ligand-gated monoatomic ion channel activity"/>
    <property type="evidence" value="ECO:0007669"/>
    <property type="project" value="InterPro"/>
</dbReference>
<reference evidence="11" key="1">
    <citation type="submission" date="2020-07" db="EMBL/GenBank/DDBJ databases">
        <title>The High-quality genome of the commercially important snow crab, Chionoecetes opilio.</title>
        <authorList>
            <person name="Jeong J.-H."/>
            <person name="Ryu S."/>
        </authorList>
    </citation>
    <scope>NUCLEOTIDE SEQUENCE</scope>
    <source>
        <strain evidence="11">MADBK_172401_WGS</strain>
        <tissue evidence="11">Digestive gland</tissue>
    </source>
</reference>
<evidence type="ECO:0000256" key="4">
    <source>
        <dbReference type="ARBA" id="ARBA00022692"/>
    </source>
</evidence>
<dbReference type="InterPro" id="IPR052192">
    <property type="entry name" value="Insect_Ionotropic_Sensory_Rcpt"/>
</dbReference>
<dbReference type="EMBL" id="JACEEZ010000211">
    <property type="protein sequence ID" value="KAG0730434.1"/>
    <property type="molecule type" value="Genomic_DNA"/>
</dbReference>
<dbReference type="SUPFAM" id="SSF53850">
    <property type="entry name" value="Periplasmic binding protein-like II"/>
    <property type="match status" value="1"/>
</dbReference>
<comment type="subcellular location">
    <subcellularLocation>
        <location evidence="1">Cell membrane</location>
        <topology evidence="1">Multi-pass membrane protein</topology>
    </subcellularLocation>
</comment>
<dbReference type="AlphaFoldDB" id="A0A8J4YT80"/>
<evidence type="ECO:0000256" key="1">
    <source>
        <dbReference type="ARBA" id="ARBA00004651"/>
    </source>
</evidence>
<evidence type="ECO:0000256" key="5">
    <source>
        <dbReference type="ARBA" id="ARBA00022989"/>
    </source>
</evidence>
<gene>
    <name evidence="11" type="primary">KBP_1</name>
    <name evidence="11" type="ORF">GWK47_028302</name>
</gene>
<dbReference type="Gene3D" id="3.40.190.10">
    <property type="entry name" value="Periplasmic binding protein-like II"/>
    <property type="match status" value="1"/>
</dbReference>
<dbReference type="Pfam" id="PF00060">
    <property type="entry name" value="Lig_chan"/>
    <property type="match status" value="1"/>
</dbReference>
<evidence type="ECO:0000256" key="6">
    <source>
        <dbReference type="ARBA" id="ARBA00023136"/>
    </source>
</evidence>
<organism evidence="11 12">
    <name type="scientific">Chionoecetes opilio</name>
    <name type="common">Atlantic snow crab</name>
    <name type="synonym">Cancer opilio</name>
    <dbReference type="NCBI Taxonomy" id="41210"/>
    <lineage>
        <taxon>Eukaryota</taxon>
        <taxon>Metazoa</taxon>
        <taxon>Ecdysozoa</taxon>
        <taxon>Arthropoda</taxon>
        <taxon>Crustacea</taxon>
        <taxon>Multicrustacea</taxon>
        <taxon>Malacostraca</taxon>
        <taxon>Eumalacostraca</taxon>
        <taxon>Eucarida</taxon>
        <taxon>Decapoda</taxon>
        <taxon>Pleocyemata</taxon>
        <taxon>Brachyura</taxon>
        <taxon>Eubrachyura</taxon>
        <taxon>Majoidea</taxon>
        <taxon>Majidae</taxon>
        <taxon>Chionoecetes</taxon>
    </lineage>
</organism>
<dbReference type="Gene3D" id="1.10.287.70">
    <property type="match status" value="1"/>
</dbReference>
<feature type="transmembrane region" description="Helical" evidence="9">
    <location>
        <begin position="206"/>
        <end position="228"/>
    </location>
</feature>
<feature type="domain" description="Ionotropic glutamate receptor C-terminal" evidence="10">
    <location>
        <begin position="205"/>
        <end position="414"/>
    </location>
</feature>
<evidence type="ECO:0000256" key="8">
    <source>
        <dbReference type="ARBA" id="ARBA00023180"/>
    </source>
</evidence>
<dbReference type="GO" id="GO:0005886">
    <property type="term" value="C:plasma membrane"/>
    <property type="evidence" value="ECO:0007669"/>
    <property type="project" value="UniProtKB-SubCell"/>
</dbReference>
<evidence type="ECO:0000313" key="11">
    <source>
        <dbReference type="EMBL" id="KAG0730434.1"/>
    </source>
</evidence>
<comment type="similarity">
    <text evidence="2">Belongs to the glutamate-gated ion channel (TC 1.A.10.1) family.</text>
</comment>
<keyword evidence="12" id="KW-1185">Reference proteome</keyword>
<comment type="caution">
    <text evidence="11">The sequence shown here is derived from an EMBL/GenBank/DDBJ whole genome shotgun (WGS) entry which is preliminary data.</text>
</comment>
<evidence type="ECO:0000256" key="9">
    <source>
        <dbReference type="SAM" id="Phobius"/>
    </source>
</evidence>
<evidence type="ECO:0000256" key="3">
    <source>
        <dbReference type="ARBA" id="ARBA00022475"/>
    </source>
</evidence>
<keyword evidence="4 9" id="KW-0812">Transmembrane</keyword>
<accession>A0A8J4YT80</accession>
<evidence type="ECO:0000256" key="2">
    <source>
        <dbReference type="ARBA" id="ARBA00008685"/>
    </source>
</evidence>
<keyword evidence="7 11" id="KW-0675">Receptor</keyword>
<dbReference type="PANTHER" id="PTHR42643:SF24">
    <property type="entry name" value="IONOTROPIC RECEPTOR 60A"/>
    <property type="match status" value="1"/>
</dbReference>
<evidence type="ECO:0000259" key="10">
    <source>
        <dbReference type="Pfam" id="PF00060"/>
    </source>
</evidence>
<dbReference type="GO" id="GO:0050906">
    <property type="term" value="P:detection of stimulus involved in sensory perception"/>
    <property type="evidence" value="ECO:0007669"/>
    <property type="project" value="UniProtKB-ARBA"/>
</dbReference>
<name>A0A8J4YT80_CHIOP</name>
<keyword evidence="3" id="KW-1003">Cell membrane</keyword>
<dbReference type="InterPro" id="IPR001320">
    <property type="entry name" value="Iontro_rcpt_C"/>
</dbReference>
<dbReference type="PANTHER" id="PTHR42643">
    <property type="entry name" value="IONOTROPIC RECEPTOR 20A-RELATED"/>
    <property type="match status" value="1"/>
</dbReference>
<sequence length="438" mass="47548">MTSLYSPANQLSLWRYSEILLLAPGVSPSSADYSNSLGAGGAEGCAGVAFTPYLRRLTYAFLLDLAPTLLQIRLEKPKLPLKLGYLCESPCDQNTARYEAHEPYDDEWGSDLGGGNWTGLVGSLQREEADFSTTITPTAARLLVMRHSKTYASDPFVLVSLKTQTATQDLAIVKPFQGVVEGTGEADNGGCMRSCSPLFFKTTRKVWLMVAVSVVAAGIGAFVLGALVSGRWKAREGGGARGNTNSSTLLYMWGILLETTPDPPATPIGVKVLVIWWLLTCLVLSSSYKSSLAAHFTVGIKEPPLDSFVDLVGRRGWRWGNEGLVGASRFYFSSSVDPATQAVFVQMEEHTLDESMGLVLGGRYAFITTEFSNAYQVASRYTDRSGYTPVYTGTTRYPKFAGTSWGFRALLEAAEGCRTQREAAGSSVREQESAEDEE</sequence>
<evidence type="ECO:0000256" key="7">
    <source>
        <dbReference type="ARBA" id="ARBA00023170"/>
    </source>
</evidence>
<evidence type="ECO:0000313" key="12">
    <source>
        <dbReference type="Proteomes" id="UP000770661"/>
    </source>
</evidence>
<protein>
    <submittedName>
        <fullName evidence="11">Putative glutamate receptor</fullName>
    </submittedName>
</protein>
<keyword evidence="5 9" id="KW-1133">Transmembrane helix</keyword>